<keyword evidence="1" id="KW-0812">Transmembrane</keyword>
<dbReference type="AlphaFoldDB" id="A0A2X1A8P8"/>
<proteinExistence type="predicted"/>
<accession>A0A2X1A8P8</accession>
<dbReference type="EMBL" id="UAQE01000007">
    <property type="protein sequence ID" value="SPU40649.1"/>
    <property type="molecule type" value="Genomic_DNA"/>
</dbReference>
<evidence type="ECO:0000313" key="3">
    <source>
        <dbReference type="Proteomes" id="UP000251431"/>
    </source>
</evidence>
<name>A0A2X1A8P8_9BACI</name>
<evidence type="ECO:0000256" key="1">
    <source>
        <dbReference type="SAM" id="Phobius"/>
    </source>
</evidence>
<protein>
    <submittedName>
        <fullName evidence="2">Uncharacterized protein</fullName>
    </submittedName>
</protein>
<organism evidence="2 3">
    <name type="scientific">Lysinibacillus capsici</name>
    <dbReference type="NCBI Taxonomy" id="2115968"/>
    <lineage>
        <taxon>Bacteria</taxon>
        <taxon>Bacillati</taxon>
        <taxon>Bacillota</taxon>
        <taxon>Bacilli</taxon>
        <taxon>Bacillales</taxon>
        <taxon>Bacillaceae</taxon>
        <taxon>Lysinibacillus</taxon>
    </lineage>
</organism>
<keyword evidence="1" id="KW-0472">Membrane</keyword>
<reference evidence="2 3" key="1">
    <citation type="submission" date="2018-06" db="EMBL/GenBank/DDBJ databases">
        <authorList>
            <consortium name="Pathogen Informatics"/>
            <person name="Doyle S."/>
        </authorList>
    </citation>
    <scope>NUCLEOTIDE SEQUENCE [LARGE SCALE GENOMIC DNA]</scope>
    <source>
        <strain evidence="2 3">NCTC7582</strain>
    </source>
</reference>
<sequence length="711" mass="83537">MFGIIPQTLMLVRSDMPGQVMNVNKLVILISVIVFLVFIGISIFATLQLIKLQKSRKKQQQALGREISSPLSVKFNKYAQKGYNLLMRVPGLKRLLLNVRKRIETMAIYDEYTLRREVMKIVFTLFAIVLLTVMVLIVVHPAWVIAFWVLLGLLFVSGILIDFFVYRVEEKLNKQMKDFNNRTRFTYQHKRMVDEAIYDSIQFAGPEMRIQAEHIHNILTDAEPEKKLAKYDAVAPSRFLKVIAGLSHLVKEFGDKFSNEKGSAYLRGLNAVNQELNNDIIYRSKVNHKLRSLSTLTIIPIFCALPIKLWSVNSFPIMNDFYESRIGFLLEVFIYFISVLSYLVIRKMRQVTENTHSMKVKRTQWEQKLFEKFPFIHKISIFLSPKQYTKKHFKLKQLIKDANEPYKVEEVTLHRIIIGIFMVILLASGFIYSHLREENNILNSTTSLAMLVGTQTQEELMKEKEMTEFDKEVIQKIQKADSPFTEDNLKKYLAAQLKLEPEDKAVDDAYKRIMSKWKVVENSYFKWWELLISLALAFLATYIPIFNMQFKRRLRLKQMEIEVHQHLVLISSLREFDSMSVYMILTWIERFTVIFKEPVQICIQDFDSGPDEALKRLSEQVNFEPFQQLVERLKLALVRISIKEAFDDIDTEREFYLDQRKEIQDQSIESKEIYGNFWGLLPVLCLCILYLAMPLIYISLVENNRLMNYLQ</sequence>
<gene>
    <name evidence="2" type="ORF">NCTC7582_05193</name>
</gene>
<feature type="transmembrane region" description="Helical" evidence="1">
    <location>
        <begin position="677"/>
        <end position="700"/>
    </location>
</feature>
<dbReference type="Proteomes" id="UP000251431">
    <property type="component" value="Unassembled WGS sequence"/>
</dbReference>
<feature type="transmembrane region" description="Helical" evidence="1">
    <location>
        <begin position="527"/>
        <end position="547"/>
    </location>
</feature>
<feature type="transmembrane region" description="Helical" evidence="1">
    <location>
        <begin position="121"/>
        <end position="139"/>
    </location>
</feature>
<feature type="transmembrane region" description="Helical" evidence="1">
    <location>
        <begin position="326"/>
        <end position="345"/>
    </location>
</feature>
<dbReference type="RefSeq" id="WP_112118904.1">
    <property type="nucleotide sequence ID" value="NZ_UAQE01000007.1"/>
</dbReference>
<evidence type="ECO:0000313" key="2">
    <source>
        <dbReference type="EMBL" id="SPU40649.1"/>
    </source>
</evidence>
<feature type="transmembrane region" description="Helical" evidence="1">
    <location>
        <begin position="26"/>
        <end position="50"/>
    </location>
</feature>
<feature type="transmembrane region" description="Helical" evidence="1">
    <location>
        <begin position="416"/>
        <end position="435"/>
    </location>
</feature>
<feature type="transmembrane region" description="Helical" evidence="1">
    <location>
        <begin position="145"/>
        <end position="166"/>
    </location>
</feature>
<feature type="transmembrane region" description="Helical" evidence="1">
    <location>
        <begin position="293"/>
        <end position="311"/>
    </location>
</feature>
<keyword evidence="1" id="KW-1133">Transmembrane helix</keyword>